<evidence type="ECO:0000256" key="4">
    <source>
        <dbReference type="ARBA" id="ARBA00004496"/>
    </source>
</evidence>
<evidence type="ECO:0000256" key="15">
    <source>
        <dbReference type="ARBA" id="ARBA00022842"/>
    </source>
</evidence>
<dbReference type="InterPro" id="IPR050499">
    <property type="entry name" value="PEP-utilizing_PTS_enzyme"/>
</dbReference>
<evidence type="ECO:0000256" key="1">
    <source>
        <dbReference type="ARBA" id="ARBA00000683"/>
    </source>
</evidence>
<comment type="cofactor">
    <cofactor evidence="2 17">
        <name>Mg(2+)</name>
        <dbReference type="ChEBI" id="CHEBI:18420"/>
    </cofactor>
</comment>
<evidence type="ECO:0000256" key="7">
    <source>
        <dbReference type="ARBA" id="ARBA00016544"/>
    </source>
</evidence>
<evidence type="ECO:0000256" key="14">
    <source>
        <dbReference type="ARBA" id="ARBA00022777"/>
    </source>
</evidence>
<keyword evidence="13 17" id="KW-0479">Metal-binding</keyword>
<dbReference type="InterPro" id="IPR008731">
    <property type="entry name" value="PTS_EIN"/>
</dbReference>
<dbReference type="PROSITE" id="PS00370">
    <property type="entry name" value="PEP_ENZYMES_PHOS_SITE"/>
    <property type="match status" value="1"/>
</dbReference>
<dbReference type="PRINTS" id="PR01736">
    <property type="entry name" value="PHPHTRNFRASE"/>
</dbReference>
<keyword evidence="15 17" id="KW-0460">Magnesium</keyword>
<dbReference type="Pfam" id="PF02896">
    <property type="entry name" value="PEP-utilizers_C"/>
    <property type="match status" value="1"/>
</dbReference>
<keyword evidence="9 17" id="KW-0963">Cytoplasm</keyword>
<dbReference type="EC" id="2.7.3.9" evidence="6 17"/>
<evidence type="ECO:0000256" key="10">
    <source>
        <dbReference type="ARBA" id="ARBA00022597"/>
    </source>
</evidence>
<evidence type="ECO:0000259" key="20">
    <source>
        <dbReference type="Pfam" id="PF05524"/>
    </source>
</evidence>
<dbReference type="PANTHER" id="PTHR46244:SF3">
    <property type="entry name" value="PHOSPHOENOLPYRUVATE-PROTEIN PHOSPHOTRANSFERASE"/>
    <property type="match status" value="1"/>
</dbReference>
<keyword evidence="11 17" id="KW-0808">Transferase</keyword>
<protein>
    <recommendedName>
        <fullName evidence="7 17">Phosphoenolpyruvate-protein phosphotransferase</fullName>
        <ecNumber evidence="6 17">2.7.3.9</ecNumber>
    </recommendedName>
    <alternativeName>
        <fullName evidence="16 17">Phosphotransferase system, enzyme I</fullName>
    </alternativeName>
</protein>
<evidence type="ECO:0000256" key="11">
    <source>
        <dbReference type="ARBA" id="ARBA00022679"/>
    </source>
</evidence>
<dbReference type="RefSeq" id="WP_015522638.1">
    <property type="nucleotide sequence ID" value="NZ_JBBMEZ010000042.1"/>
</dbReference>
<feature type="domain" description="PEP-utilising enzyme mobile" evidence="18">
    <location>
        <begin position="150"/>
        <end position="222"/>
    </location>
</feature>
<dbReference type="InterPro" id="IPR006318">
    <property type="entry name" value="PTS_EI-like"/>
</dbReference>
<sequence>MLHGTAASEGIGIGKVMLIEEHSLEYTPRTVTDTEAESQRFKAAVDAFCYNTEKQAENLRSSAGEKEAEILAGHIQIIKDPYLSGEIEKLIADGQCAESALEHMCDMFIAMFSAADDELTKQRAADVRDIKSGVLGILLGVNEIKVSDAPKGTVLVARELTPSVTAGIVKENIAGIITETGGTTSHSAILARALEIPAVLSVEGVASSLKNGDTVVVDGSEGAVIVNPDDNTVAEYSKKRDAFLAERKELENYRGRETKSASGEVYELFCNIGKPEDAVKAVDADGEGVGLFRTEFLFMDRTSIPTEDEQFEAYKKAALILKGKSLIIRTLDIGGDKDIPYLGLEKEENPFMGFRAIRYCLKNRELFKSQIKAILRASAFGDIKIMFPLITTMDELREGKKLVAECKADLRNMGINFNENIQVGVMVETASAAVIADMLAKEADFFSIGTNDLTGYTMACDRGNNDVSYLYSPLQPSVLRMIKRTIECGVQNGISVGMCGEAAANKLMIPLLISFGLTEFSVSAPSVLNVRKIISTWTKEEADKVTANVLEMSTQQEIVEYLKSVV</sequence>
<dbReference type="InterPro" id="IPR018274">
    <property type="entry name" value="PEP_util_AS"/>
</dbReference>
<dbReference type="Gene3D" id="1.10.274.10">
    <property type="entry name" value="PtsI, HPr-binding domain"/>
    <property type="match status" value="1"/>
</dbReference>
<keyword evidence="10 17" id="KW-0762">Sugar transport</keyword>
<dbReference type="SUPFAM" id="SSF47831">
    <property type="entry name" value="Enzyme I of the PEP:sugar phosphotransferase system HPr-binding (sub)domain"/>
    <property type="match status" value="1"/>
</dbReference>
<dbReference type="InterPro" id="IPR036618">
    <property type="entry name" value="PtsI_HPr-bd_sf"/>
</dbReference>
<evidence type="ECO:0000256" key="6">
    <source>
        <dbReference type="ARBA" id="ARBA00012232"/>
    </source>
</evidence>
<dbReference type="EMBL" id="JBBMEZ010000042">
    <property type="protein sequence ID" value="MEQ2470832.1"/>
    <property type="molecule type" value="Genomic_DNA"/>
</dbReference>
<evidence type="ECO:0000256" key="9">
    <source>
        <dbReference type="ARBA" id="ARBA00022490"/>
    </source>
</evidence>
<evidence type="ECO:0000256" key="8">
    <source>
        <dbReference type="ARBA" id="ARBA00022448"/>
    </source>
</evidence>
<evidence type="ECO:0000256" key="16">
    <source>
        <dbReference type="ARBA" id="ARBA00033235"/>
    </source>
</evidence>
<dbReference type="InterPro" id="IPR015813">
    <property type="entry name" value="Pyrv/PenolPyrv_kinase-like_dom"/>
</dbReference>
<evidence type="ECO:0000256" key="2">
    <source>
        <dbReference type="ARBA" id="ARBA00001946"/>
    </source>
</evidence>
<evidence type="ECO:0000259" key="19">
    <source>
        <dbReference type="Pfam" id="PF02896"/>
    </source>
</evidence>
<dbReference type="PIRSF" id="PIRSF000732">
    <property type="entry name" value="PTS_enzyme_I"/>
    <property type="match status" value="1"/>
</dbReference>
<evidence type="ECO:0000256" key="13">
    <source>
        <dbReference type="ARBA" id="ARBA00022723"/>
    </source>
</evidence>
<dbReference type="InterPro" id="IPR008279">
    <property type="entry name" value="PEP-util_enz_mobile_dom"/>
</dbReference>
<dbReference type="Pfam" id="PF05524">
    <property type="entry name" value="PEP-utilisers_N"/>
    <property type="match status" value="1"/>
</dbReference>
<dbReference type="Gene3D" id="3.50.30.10">
    <property type="entry name" value="Phosphohistidine domain"/>
    <property type="match status" value="1"/>
</dbReference>
<dbReference type="SUPFAM" id="SSF52009">
    <property type="entry name" value="Phosphohistidine domain"/>
    <property type="match status" value="1"/>
</dbReference>
<dbReference type="SUPFAM" id="SSF51621">
    <property type="entry name" value="Phosphoenolpyruvate/pyruvate domain"/>
    <property type="match status" value="1"/>
</dbReference>
<dbReference type="NCBIfam" id="TIGR01417">
    <property type="entry name" value="PTS_I_fam"/>
    <property type="match status" value="1"/>
</dbReference>
<comment type="function">
    <text evidence="3 17">General (non sugar-specific) component of the phosphoenolpyruvate-dependent sugar phosphotransferase system (sugar PTS). This major carbohydrate active-transport system catalyzes the phosphorylation of incoming sugar substrates concomitantly with their translocation across the cell membrane. Enzyme I transfers the phosphoryl group from phosphoenolpyruvate (PEP) to the phosphoryl carrier protein (HPr).</text>
</comment>
<dbReference type="GO" id="GO:0008965">
    <property type="term" value="F:phosphoenolpyruvate-protein phosphotransferase activity"/>
    <property type="evidence" value="ECO:0007669"/>
    <property type="project" value="UniProtKB-EC"/>
</dbReference>
<evidence type="ECO:0000313" key="22">
    <source>
        <dbReference type="Proteomes" id="UP001490816"/>
    </source>
</evidence>
<dbReference type="InterPro" id="IPR000121">
    <property type="entry name" value="PEP_util_C"/>
</dbReference>
<keyword evidence="12 17" id="KW-0598">Phosphotransferase system</keyword>
<organism evidence="21 22">
    <name type="scientific">Ruminococcoides intestinale</name>
    <dbReference type="NCBI Taxonomy" id="3133162"/>
    <lineage>
        <taxon>Bacteria</taxon>
        <taxon>Bacillati</taxon>
        <taxon>Bacillota</taxon>
        <taxon>Clostridia</taxon>
        <taxon>Eubacteriales</taxon>
        <taxon>Oscillospiraceae</taxon>
        <taxon>Ruminococcoides</taxon>
    </lineage>
</organism>
<evidence type="ECO:0000259" key="18">
    <source>
        <dbReference type="Pfam" id="PF00391"/>
    </source>
</evidence>
<keyword evidence="14 17" id="KW-0418">Kinase</keyword>
<accession>A0ABV1FBT5</accession>
<keyword evidence="22" id="KW-1185">Reference proteome</keyword>
<evidence type="ECO:0000256" key="12">
    <source>
        <dbReference type="ARBA" id="ARBA00022683"/>
    </source>
</evidence>
<keyword evidence="8 17" id="KW-0813">Transport</keyword>
<comment type="caution">
    <text evidence="21">The sequence shown here is derived from an EMBL/GenBank/DDBJ whole genome shotgun (WGS) entry which is preliminary data.</text>
</comment>
<comment type="subcellular location">
    <subcellularLocation>
        <location evidence="4 17">Cytoplasm</location>
    </subcellularLocation>
</comment>
<evidence type="ECO:0000256" key="5">
    <source>
        <dbReference type="ARBA" id="ARBA00007837"/>
    </source>
</evidence>
<comment type="catalytic activity">
    <reaction evidence="1 17">
        <text>L-histidyl-[protein] + phosphoenolpyruvate = N(pros)-phospho-L-histidyl-[protein] + pyruvate</text>
        <dbReference type="Rhea" id="RHEA:23880"/>
        <dbReference type="Rhea" id="RHEA-COMP:9745"/>
        <dbReference type="Rhea" id="RHEA-COMP:9746"/>
        <dbReference type="ChEBI" id="CHEBI:15361"/>
        <dbReference type="ChEBI" id="CHEBI:29979"/>
        <dbReference type="ChEBI" id="CHEBI:58702"/>
        <dbReference type="ChEBI" id="CHEBI:64837"/>
        <dbReference type="EC" id="2.7.3.9"/>
    </reaction>
</comment>
<dbReference type="InterPro" id="IPR040442">
    <property type="entry name" value="Pyrv_kinase-like_dom_sf"/>
</dbReference>
<evidence type="ECO:0000256" key="3">
    <source>
        <dbReference type="ARBA" id="ARBA00002728"/>
    </source>
</evidence>
<dbReference type="Proteomes" id="UP001490816">
    <property type="component" value="Unassembled WGS sequence"/>
</dbReference>
<evidence type="ECO:0000256" key="17">
    <source>
        <dbReference type="PIRNR" id="PIRNR000732"/>
    </source>
</evidence>
<evidence type="ECO:0000313" key="21">
    <source>
        <dbReference type="EMBL" id="MEQ2470832.1"/>
    </source>
</evidence>
<dbReference type="Gene3D" id="3.20.20.60">
    <property type="entry name" value="Phosphoenolpyruvate-binding domains"/>
    <property type="match status" value="1"/>
</dbReference>
<feature type="domain" description="Phosphotransferase system enzyme I N-terminal" evidence="20">
    <location>
        <begin position="3"/>
        <end position="123"/>
    </location>
</feature>
<feature type="domain" description="PEP-utilising enzyme C-terminal" evidence="19">
    <location>
        <begin position="251"/>
        <end position="535"/>
    </location>
</feature>
<dbReference type="PANTHER" id="PTHR46244">
    <property type="entry name" value="PHOSPHOENOLPYRUVATE-PROTEIN PHOSPHOTRANSFERASE"/>
    <property type="match status" value="1"/>
</dbReference>
<comment type="similarity">
    <text evidence="5 17">Belongs to the PEP-utilizing enzyme family.</text>
</comment>
<dbReference type="Pfam" id="PF00391">
    <property type="entry name" value="PEP-utilizers"/>
    <property type="match status" value="1"/>
</dbReference>
<gene>
    <name evidence="21" type="primary">ptsP</name>
    <name evidence="21" type="ORF">WMO39_10930</name>
</gene>
<reference evidence="21 22" key="1">
    <citation type="submission" date="2024-03" db="EMBL/GenBank/DDBJ databases">
        <title>Human intestinal bacterial collection.</title>
        <authorList>
            <person name="Pauvert C."/>
            <person name="Hitch T.C.A."/>
            <person name="Clavel T."/>
        </authorList>
    </citation>
    <scope>NUCLEOTIDE SEQUENCE [LARGE SCALE GENOMIC DNA]</scope>
    <source>
        <strain evidence="21 22">CLA-JM-H38</strain>
    </source>
</reference>
<name>A0ABV1FBT5_9FIRM</name>
<dbReference type="InterPro" id="IPR024692">
    <property type="entry name" value="PTS_EI"/>
</dbReference>
<dbReference type="InterPro" id="IPR036637">
    <property type="entry name" value="Phosphohistidine_dom_sf"/>
</dbReference>
<proteinExistence type="inferred from homology"/>